<dbReference type="Gene3D" id="1.25.10.10">
    <property type="entry name" value="Leucine-rich Repeat Variant"/>
    <property type="match status" value="1"/>
</dbReference>
<gene>
    <name evidence="2" type="ORF">PBAH0796_LOCUS30704</name>
    <name evidence="3" type="ORF">PBAH0796_LOCUS30705</name>
</gene>
<dbReference type="SUPFAM" id="SSF48371">
    <property type="entry name" value="ARM repeat"/>
    <property type="match status" value="1"/>
</dbReference>
<evidence type="ECO:0008006" key="4">
    <source>
        <dbReference type="Google" id="ProtNLM"/>
    </source>
</evidence>
<reference evidence="3" key="1">
    <citation type="submission" date="2021-01" db="EMBL/GenBank/DDBJ databases">
        <authorList>
            <person name="Corre E."/>
            <person name="Pelletier E."/>
            <person name="Niang G."/>
            <person name="Scheremetjew M."/>
            <person name="Finn R."/>
            <person name="Kale V."/>
            <person name="Holt S."/>
            <person name="Cochrane G."/>
            <person name="Meng A."/>
            <person name="Brown T."/>
            <person name="Cohen L."/>
        </authorList>
    </citation>
    <scope>NUCLEOTIDE SEQUENCE</scope>
    <source>
        <strain evidence="3">Pbaha01</strain>
    </source>
</reference>
<sequence length="341" mass="35073">MVAGSCHAGSGGLPLSLAEAACEVAAGPAVRGAALVALLELLDATATTPEGCDFADELAAHATATAAGILAELPSDEATDEWAEAEDEDTAEDAASVGRPGEAPEEALLEAALDAAGRLAGRGGAGAEGLRTAAAELLAREVWQARHAGLLILLRLACAAPQDEIAGRAAAAAALQHFAHLHPRVRWAALEVWARLLAAGLSAPVEFFQEALEALIVAAGEDHYVRVQRRGLLVLLLMTSRPELPLLPAERAEPLFCRVLLPHAASPAAEVRQACAGIAQGLAVAIGLADGERGSAMEGDAPKLFALWHELKEALERGAVAAMAGAGGVEDAEIEWPADWR</sequence>
<dbReference type="EMBL" id="HBEG01050400">
    <property type="protein sequence ID" value="CAD8387016.1"/>
    <property type="molecule type" value="Transcribed_RNA"/>
</dbReference>
<name>A0A6T9BVF2_9DINO</name>
<dbReference type="EMBL" id="HBEG01050401">
    <property type="protein sequence ID" value="CAD8387017.1"/>
    <property type="molecule type" value="Transcribed_RNA"/>
</dbReference>
<protein>
    <recommendedName>
        <fullName evidence="4">HEAT repeat-containing protein 1</fullName>
    </recommendedName>
</protein>
<dbReference type="AlphaFoldDB" id="A0A6T9BVF2"/>
<evidence type="ECO:0000313" key="3">
    <source>
        <dbReference type="EMBL" id="CAD8387017.1"/>
    </source>
</evidence>
<evidence type="ECO:0000256" key="1">
    <source>
        <dbReference type="SAM" id="MobiDB-lite"/>
    </source>
</evidence>
<dbReference type="InterPro" id="IPR016024">
    <property type="entry name" value="ARM-type_fold"/>
</dbReference>
<dbReference type="InterPro" id="IPR011989">
    <property type="entry name" value="ARM-like"/>
</dbReference>
<proteinExistence type="predicted"/>
<accession>A0A6T9BVF2</accession>
<feature type="compositionally biased region" description="Acidic residues" evidence="1">
    <location>
        <begin position="78"/>
        <end position="92"/>
    </location>
</feature>
<evidence type="ECO:0000313" key="2">
    <source>
        <dbReference type="EMBL" id="CAD8387016.1"/>
    </source>
</evidence>
<organism evidence="3">
    <name type="scientific">Pyrodinium bahamense</name>
    <dbReference type="NCBI Taxonomy" id="73915"/>
    <lineage>
        <taxon>Eukaryota</taxon>
        <taxon>Sar</taxon>
        <taxon>Alveolata</taxon>
        <taxon>Dinophyceae</taxon>
        <taxon>Gonyaulacales</taxon>
        <taxon>Pyrocystaceae</taxon>
        <taxon>Pyrodinium</taxon>
    </lineage>
</organism>
<feature type="region of interest" description="Disordered" evidence="1">
    <location>
        <begin position="78"/>
        <end position="100"/>
    </location>
</feature>